<dbReference type="NCBIfam" id="TIGR03710">
    <property type="entry name" value="OAFO_sf"/>
    <property type="match status" value="1"/>
</dbReference>
<dbReference type="InterPro" id="IPR022367">
    <property type="entry name" value="2-oxoacid/accept_OxRdtase_asu"/>
</dbReference>
<proteinExistence type="predicted"/>
<dbReference type="EMBL" id="JAHEAC010000056">
    <property type="protein sequence ID" value="MBX8644358.1"/>
    <property type="molecule type" value="Genomic_DNA"/>
</dbReference>
<dbReference type="InterPro" id="IPR050722">
    <property type="entry name" value="Pyruvate:ferred/Flavod_OxRd"/>
</dbReference>
<reference evidence="10" key="1">
    <citation type="submission" date="2021-05" db="EMBL/GenBank/DDBJ databases">
        <title>Genomic insights into ecological role and evolution of a novel Thermoplasmata order Candidatus Sysuiplasmatales.</title>
        <authorList>
            <person name="Yuan Y."/>
        </authorList>
    </citation>
    <scope>NUCLEOTIDE SEQUENCE</scope>
    <source>
        <strain evidence="10">TUT19-bin139</strain>
    </source>
</reference>
<dbReference type="InterPro" id="IPR002880">
    <property type="entry name" value="Pyrv_Fd/Flavodoxin_OxRdtase_N"/>
</dbReference>
<keyword evidence="1" id="KW-0560">Oxidoreductase</keyword>
<dbReference type="SUPFAM" id="SSF52922">
    <property type="entry name" value="TK C-terminal domain-like"/>
    <property type="match status" value="1"/>
</dbReference>
<comment type="catalytic activity">
    <reaction evidence="2">
        <text>2 oxidized [2Fe-2S]-[ferredoxin] + 2-oxoglutarate + CoA = succinyl-CoA + 2 reduced [2Fe-2S]-[ferredoxin] + CO2 + H(+)</text>
        <dbReference type="Rhea" id="RHEA:17297"/>
        <dbReference type="Rhea" id="RHEA-COMP:10000"/>
        <dbReference type="Rhea" id="RHEA-COMP:10001"/>
        <dbReference type="ChEBI" id="CHEBI:15378"/>
        <dbReference type="ChEBI" id="CHEBI:16526"/>
        <dbReference type="ChEBI" id="CHEBI:16810"/>
        <dbReference type="ChEBI" id="CHEBI:33737"/>
        <dbReference type="ChEBI" id="CHEBI:33738"/>
        <dbReference type="ChEBI" id="CHEBI:57287"/>
        <dbReference type="ChEBI" id="CHEBI:57292"/>
        <dbReference type="EC" id="1.2.7.3"/>
    </reaction>
</comment>
<dbReference type="Pfam" id="PF01855">
    <property type="entry name" value="POR_N"/>
    <property type="match status" value="1"/>
</dbReference>
<dbReference type="Gene3D" id="3.40.50.920">
    <property type="match status" value="1"/>
</dbReference>
<gene>
    <name evidence="10" type="ORF">KIY12_06535</name>
</gene>
<dbReference type="Pfam" id="PF01558">
    <property type="entry name" value="POR"/>
    <property type="match status" value="1"/>
</dbReference>
<evidence type="ECO:0000256" key="4">
    <source>
        <dbReference type="ARBA" id="ARBA00066947"/>
    </source>
</evidence>
<dbReference type="Gene3D" id="3.40.50.970">
    <property type="match status" value="1"/>
</dbReference>
<evidence type="ECO:0000256" key="5">
    <source>
        <dbReference type="ARBA" id="ARBA00071398"/>
    </source>
</evidence>
<evidence type="ECO:0000259" key="9">
    <source>
        <dbReference type="Pfam" id="PF01855"/>
    </source>
</evidence>
<name>A0A8J7YP76_9ARCH</name>
<evidence type="ECO:0000256" key="1">
    <source>
        <dbReference type="ARBA" id="ARBA00023002"/>
    </source>
</evidence>
<evidence type="ECO:0000313" key="11">
    <source>
        <dbReference type="Proteomes" id="UP000750197"/>
    </source>
</evidence>
<dbReference type="Proteomes" id="UP000750197">
    <property type="component" value="Unassembled WGS sequence"/>
</dbReference>
<protein>
    <recommendedName>
        <fullName evidence="5">2-oxoglutarate synthase subunit KorA</fullName>
        <ecNumber evidence="4">1.2.7.3</ecNumber>
    </recommendedName>
    <alternativeName>
        <fullName evidence="7">2-ketoglutarate oxidoreductase alpha chain</fullName>
    </alternativeName>
    <alternativeName>
        <fullName evidence="6">2-oxoglutarate-ferredoxin oxidoreductase subunit alpha</fullName>
    </alternativeName>
</protein>
<dbReference type="PANTHER" id="PTHR32154:SF20">
    <property type="entry name" value="2-OXOGLUTARATE OXIDOREDUCTASE SUBUNIT KORA"/>
    <property type="match status" value="1"/>
</dbReference>
<dbReference type="EC" id="1.2.7.3" evidence="4"/>
<evidence type="ECO:0000256" key="7">
    <source>
        <dbReference type="ARBA" id="ARBA00079587"/>
    </source>
</evidence>
<dbReference type="InterPro" id="IPR019752">
    <property type="entry name" value="Pyrv/ketoisovalerate_OxRed_cat"/>
</dbReference>
<evidence type="ECO:0000313" key="10">
    <source>
        <dbReference type="EMBL" id="MBX8644358.1"/>
    </source>
</evidence>
<dbReference type="CDD" id="cd07034">
    <property type="entry name" value="TPP_PYR_PFOR_IOR-alpha_like"/>
    <property type="match status" value="1"/>
</dbReference>
<dbReference type="GO" id="GO:0044272">
    <property type="term" value="P:sulfur compound biosynthetic process"/>
    <property type="evidence" value="ECO:0007669"/>
    <property type="project" value="UniProtKB-ARBA"/>
</dbReference>
<feature type="domain" description="Pyruvate/ketoisovalerate oxidoreductase catalytic" evidence="8">
    <location>
        <begin position="11"/>
        <end position="174"/>
    </location>
</feature>
<dbReference type="SUPFAM" id="SSF52518">
    <property type="entry name" value="Thiamin diphosphate-binding fold (THDP-binding)"/>
    <property type="match status" value="1"/>
</dbReference>
<dbReference type="GO" id="GO:0006082">
    <property type="term" value="P:organic acid metabolic process"/>
    <property type="evidence" value="ECO:0007669"/>
    <property type="project" value="UniProtKB-ARBA"/>
</dbReference>
<dbReference type="SUPFAM" id="SSF53323">
    <property type="entry name" value="Pyruvate-ferredoxin oxidoreductase, PFOR, domain III"/>
    <property type="match status" value="1"/>
</dbReference>
<dbReference type="AlphaFoldDB" id="A0A8J7YP76"/>
<dbReference type="InterPro" id="IPR029061">
    <property type="entry name" value="THDP-binding"/>
</dbReference>
<dbReference type="FunFam" id="3.40.50.970:FF:000022">
    <property type="entry name" value="2-oxoglutarate ferredoxin oxidoreductase alpha subunit"/>
    <property type="match status" value="1"/>
</dbReference>
<evidence type="ECO:0000256" key="6">
    <source>
        <dbReference type="ARBA" id="ARBA00076968"/>
    </source>
</evidence>
<dbReference type="PANTHER" id="PTHR32154">
    <property type="entry name" value="PYRUVATE-FLAVODOXIN OXIDOREDUCTASE-RELATED"/>
    <property type="match status" value="1"/>
</dbReference>
<dbReference type="GO" id="GO:0047553">
    <property type="term" value="F:2-oxoglutarate synthase activity"/>
    <property type="evidence" value="ECO:0007669"/>
    <property type="project" value="UniProtKB-EC"/>
</dbReference>
<comment type="subunit">
    <text evidence="3">Heterotetramer of the KorA, KorB, KorC and KorD subunits.</text>
</comment>
<feature type="domain" description="Pyruvate flavodoxin/ferredoxin oxidoreductase pyrimidine binding" evidence="9">
    <location>
        <begin position="206"/>
        <end position="433"/>
    </location>
</feature>
<comment type="caution">
    <text evidence="10">The sequence shown here is derived from an EMBL/GenBank/DDBJ whole genome shotgun (WGS) entry which is preliminary data.</text>
</comment>
<organism evidence="10 11">
    <name type="scientific">Candidatus Sysuiplasma superficiale</name>
    <dbReference type="NCBI Taxonomy" id="2823368"/>
    <lineage>
        <taxon>Archaea</taxon>
        <taxon>Methanobacteriati</taxon>
        <taxon>Thermoplasmatota</taxon>
        <taxon>Thermoplasmata</taxon>
        <taxon>Candidatus Sysuiplasmatales</taxon>
        <taxon>Candidatus Sysuiplasmataceae</taxon>
        <taxon>Candidatus Sysuiplasma</taxon>
    </lineage>
</organism>
<dbReference type="InterPro" id="IPR009014">
    <property type="entry name" value="Transketo_C/PFOR_II"/>
</dbReference>
<evidence type="ECO:0000256" key="2">
    <source>
        <dbReference type="ARBA" id="ARBA00052359"/>
    </source>
</evidence>
<dbReference type="Gene3D" id="3.40.920.10">
    <property type="entry name" value="Pyruvate-ferredoxin oxidoreductase, PFOR, domain III"/>
    <property type="match status" value="1"/>
</dbReference>
<sequence>MDITIRLGAAAGDGIQSAGEIVTRMLSRSGQYVVTYNGNQSLIRGGHVWFHIHAGNWRVTSLGYGIDYLLALTQIAYDEHAGRINRGGAVIYDPKFVKAGAVPEGVTKIPLPLTEIALKYDKRPLMKNTVGIGAIGGILNIDRKILEEVIREQFASKSREVIEGNVKAALEGYEKTEEDFVPTRKLEFDYSIRRRFAHADFALAAGAVSAGCRFYAAYPMSPASPILHYMAYNAKKMGISVLLAEDEISAIGATIGAAFAGARAMCGTSGGGFALMQEAFGMASMNETPIVVVDVMRAGPSTGLPTKTAQGDLNMMLGISQDDFPRVIIAPRNPEETFNTMPRAFNLAERYQVPVIILLDFGIGDGGYATVENLNFDVEIDRGKLISEVPKDGSVWFRRYELTEDNISPRVLPGTPNGMFVAKTDEHDEYGHDLSDVEAGLSHAVDLRVKMMNKRMGKLQGIAEQMNLPEINGPEDAEISIVCWGSTSNPVREALRKLWSEGVSVNSIEFTDLFPLKWKEVASILRRSKRLVDVEGNYSGQMAGLIARETGIVIEDRFLSYSGEPIEPGDILQKIREMTKTKMVMN</sequence>
<evidence type="ECO:0000256" key="3">
    <source>
        <dbReference type="ARBA" id="ARBA00064882"/>
    </source>
</evidence>
<accession>A0A8J7YP76</accession>
<evidence type="ECO:0000259" key="8">
    <source>
        <dbReference type="Pfam" id="PF01558"/>
    </source>
</evidence>
<dbReference type="GO" id="GO:0006979">
    <property type="term" value="P:response to oxidative stress"/>
    <property type="evidence" value="ECO:0007669"/>
    <property type="project" value="TreeGrafter"/>
</dbReference>
<dbReference type="InterPro" id="IPR002869">
    <property type="entry name" value="Pyrv_flavodox_OxRed_cen"/>
</dbReference>